<accession>I4B5A8</accession>
<protein>
    <recommendedName>
        <fullName evidence="4">TonB C-terminal domain-containing protein</fullName>
    </recommendedName>
</protein>
<gene>
    <name evidence="2" type="ordered locus">Turpa_1818</name>
</gene>
<dbReference type="KEGG" id="tpx:Turpa_1818"/>
<evidence type="ECO:0000313" key="3">
    <source>
        <dbReference type="Proteomes" id="UP000006048"/>
    </source>
</evidence>
<evidence type="ECO:0000313" key="2">
    <source>
        <dbReference type="EMBL" id="AFM12465.1"/>
    </source>
</evidence>
<evidence type="ECO:0008006" key="4">
    <source>
        <dbReference type="Google" id="ProtNLM"/>
    </source>
</evidence>
<proteinExistence type="predicted"/>
<organism evidence="2 3">
    <name type="scientific">Turneriella parva (strain ATCC BAA-1111 / DSM 21527 / NCTC 11395 / H)</name>
    <name type="common">Leptospira parva</name>
    <dbReference type="NCBI Taxonomy" id="869212"/>
    <lineage>
        <taxon>Bacteria</taxon>
        <taxon>Pseudomonadati</taxon>
        <taxon>Spirochaetota</taxon>
        <taxon>Spirochaetia</taxon>
        <taxon>Leptospirales</taxon>
        <taxon>Leptospiraceae</taxon>
        <taxon>Turneriella</taxon>
    </lineage>
</organism>
<keyword evidence="1" id="KW-0472">Membrane</keyword>
<feature type="transmembrane region" description="Helical" evidence="1">
    <location>
        <begin position="34"/>
        <end position="53"/>
    </location>
</feature>
<dbReference type="EMBL" id="CP002959">
    <property type="protein sequence ID" value="AFM12465.1"/>
    <property type="molecule type" value="Genomic_DNA"/>
</dbReference>
<dbReference type="STRING" id="869212.Turpa_1818"/>
<evidence type="ECO:0000256" key="1">
    <source>
        <dbReference type="SAM" id="Phobius"/>
    </source>
</evidence>
<keyword evidence="1" id="KW-1133">Transmembrane helix</keyword>
<dbReference type="RefSeq" id="WP_014802974.1">
    <property type="nucleotide sequence ID" value="NC_018020.1"/>
</dbReference>
<dbReference type="AlphaFoldDB" id="I4B5A8"/>
<keyword evidence="1" id="KW-0812">Transmembrane</keyword>
<dbReference type="Proteomes" id="UP000006048">
    <property type="component" value="Chromosome"/>
</dbReference>
<keyword evidence="3" id="KW-1185">Reference proteome</keyword>
<name>I4B5A8_TURPD</name>
<dbReference type="HOGENOM" id="CLU_1194472_0_0_12"/>
<reference evidence="2 3" key="1">
    <citation type="submission" date="2012-06" db="EMBL/GenBank/DDBJ databases">
        <title>The complete chromosome of genome of Turneriella parva DSM 21527.</title>
        <authorList>
            <consortium name="US DOE Joint Genome Institute (JGI-PGF)"/>
            <person name="Lucas S."/>
            <person name="Han J."/>
            <person name="Lapidus A."/>
            <person name="Bruce D."/>
            <person name="Goodwin L."/>
            <person name="Pitluck S."/>
            <person name="Peters L."/>
            <person name="Kyrpides N."/>
            <person name="Mavromatis K."/>
            <person name="Ivanova N."/>
            <person name="Mikhailova N."/>
            <person name="Chertkov O."/>
            <person name="Detter J.C."/>
            <person name="Tapia R."/>
            <person name="Han C."/>
            <person name="Land M."/>
            <person name="Hauser L."/>
            <person name="Markowitz V."/>
            <person name="Cheng J.-F."/>
            <person name="Hugenholtz P."/>
            <person name="Woyke T."/>
            <person name="Wu D."/>
            <person name="Gronow S."/>
            <person name="Wellnitz S."/>
            <person name="Brambilla E."/>
            <person name="Klenk H.-P."/>
            <person name="Eisen J.A."/>
        </authorList>
    </citation>
    <scope>NUCLEOTIDE SEQUENCE [LARGE SCALE GENOMIC DNA]</scope>
    <source>
        <strain evidence="3">ATCC BAA-1111 / DSM 21527 / NCTC 11395 / H</strain>
    </source>
</reference>
<sequence>MGELDGIVLPSGEQVFSGLTNSFRRRGDKKKNKYLSIAIGIILFIELVAYLTVSWQGEAREIPFTSASIDLGDFKPRARKAPVIEVDEVFGNQFVKERKDATTLPANEAGGSIDGEGVVDLDVEGSGGSGGGAPNIARCAVRNFPPEAKAYVEEALVLVNLLVDKSGLVRDAKPLYVQFKKNLPPDLKERMKKLFMSAARNSLQGRRCPVYYAAGVATGYRLEVPLNYELTN</sequence>